<dbReference type="EC" id="1.1.5.-" evidence="3"/>
<evidence type="ECO:0000259" key="2">
    <source>
        <dbReference type="Pfam" id="PF07995"/>
    </source>
</evidence>
<evidence type="ECO:0000313" key="3">
    <source>
        <dbReference type="EMBL" id="MFC5241546.1"/>
    </source>
</evidence>
<dbReference type="PANTHER" id="PTHR19328">
    <property type="entry name" value="HEDGEHOG-INTERACTING PROTEIN"/>
    <property type="match status" value="1"/>
</dbReference>
<reference evidence="4" key="1">
    <citation type="journal article" date="2019" name="Int. J. Syst. Evol. Microbiol.">
        <title>The Global Catalogue of Microorganisms (GCM) 10K type strain sequencing project: providing services to taxonomists for standard genome sequencing and annotation.</title>
        <authorList>
            <consortium name="The Broad Institute Genomics Platform"/>
            <consortium name="The Broad Institute Genome Sequencing Center for Infectious Disease"/>
            <person name="Wu L."/>
            <person name="Ma J."/>
        </authorList>
    </citation>
    <scope>NUCLEOTIDE SEQUENCE [LARGE SCALE GENOMIC DNA]</scope>
    <source>
        <strain evidence="4">CGMCC 4.7131</strain>
    </source>
</reference>
<dbReference type="EMBL" id="JBHSKN010000016">
    <property type="protein sequence ID" value="MFC5241546.1"/>
    <property type="molecule type" value="Genomic_DNA"/>
</dbReference>
<name>A0ABW0DRR2_9ACTN</name>
<dbReference type="NCBIfam" id="TIGR03606">
    <property type="entry name" value="non_repeat_PQQ"/>
    <property type="match status" value="1"/>
</dbReference>
<protein>
    <submittedName>
        <fullName evidence="3">Glucose/sorbosone family PQQ-dependent dehydrogenase</fullName>
        <ecNumber evidence="3">1.1.5.-</ecNumber>
    </submittedName>
</protein>
<dbReference type="Proteomes" id="UP001596035">
    <property type="component" value="Unassembled WGS sequence"/>
</dbReference>
<evidence type="ECO:0000256" key="1">
    <source>
        <dbReference type="SAM" id="SignalP"/>
    </source>
</evidence>
<dbReference type="RefSeq" id="WP_344561785.1">
    <property type="nucleotide sequence ID" value="NZ_BAAATG010000023.1"/>
</dbReference>
<dbReference type="InterPro" id="IPR011041">
    <property type="entry name" value="Quinoprot_gluc/sorb_DH_b-prop"/>
</dbReference>
<dbReference type="InterPro" id="IPR019893">
    <property type="entry name" value="SndH-like"/>
</dbReference>
<proteinExistence type="predicted"/>
<keyword evidence="3" id="KW-0560">Oxidoreductase</keyword>
<feature type="chain" id="PRO_5045181165" evidence="1">
    <location>
        <begin position="30"/>
        <end position="486"/>
    </location>
</feature>
<organism evidence="3 4">
    <name type="scientific">Streptomyces atrovirens</name>
    <dbReference type="NCBI Taxonomy" id="285556"/>
    <lineage>
        <taxon>Bacteria</taxon>
        <taxon>Bacillati</taxon>
        <taxon>Actinomycetota</taxon>
        <taxon>Actinomycetes</taxon>
        <taxon>Kitasatosporales</taxon>
        <taxon>Streptomycetaceae</taxon>
        <taxon>Streptomyces</taxon>
    </lineage>
</organism>
<keyword evidence="1" id="KW-0732">Signal</keyword>
<accession>A0ABW0DRR2</accession>
<dbReference type="PANTHER" id="PTHR19328:SF13">
    <property type="entry name" value="HIPL1 PROTEIN"/>
    <property type="match status" value="1"/>
</dbReference>
<feature type="domain" description="Glucose/Sorbosone dehydrogenase" evidence="2">
    <location>
        <begin position="381"/>
        <end position="461"/>
    </location>
</feature>
<comment type="caution">
    <text evidence="3">The sequence shown here is derived from an EMBL/GenBank/DDBJ whole genome shotgun (WGS) entry which is preliminary data.</text>
</comment>
<evidence type="ECO:0000313" key="4">
    <source>
        <dbReference type="Proteomes" id="UP001596035"/>
    </source>
</evidence>
<dbReference type="InterPro" id="IPR012938">
    <property type="entry name" value="Glc/Sorbosone_DH"/>
</dbReference>
<keyword evidence="4" id="KW-1185">Reference proteome</keyword>
<dbReference type="Gene3D" id="2.120.10.30">
    <property type="entry name" value="TolB, C-terminal domain"/>
    <property type="match status" value="1"/>
</dbReference>
<gene>
    <name evidence="3" type="ORF">ACFPWV_16720</name>
</gene>
<dbReference type="Pfam" id="PF07995">
    <property type="entry name" value="GSDH"/>
    <property type="match status" value="2"/>
</dbReference>
<dbReference type="SUPFAM" id="SSF50952">
    <property type="entry name" value="Soluble quinoprotein glucose dehydrogenase"/>
    <property type="match status" value="1"/>
</dbReference>
<feature type="domain" description="Glucose/Sorbosone dehydrogenase" evidence="2">
    <location>
        <begin position="60"/>
        <end position="306"/>
    </location>
</feature>
<dbReference type="InterPro" id="IPR011042">
    <property type="entry name" value="6-blade_b-propeller_TolB-like"/>
</dbReference>
<dbReference type="GO" id="GO:0016491">
    <property type="term" value="F:oxidoreductase activity"/>
    <property type="evidence" value="ECO:0007669"/>
    <property type="project" value="UniProtKB-KW"/>
</dbReference>
<feature type="signal peptide" evidence="1">
    <location>
        <begin position="1"/>
        <end position="29"/>
    </location>
</feature>
<sequence>MRRTRLILAAIPAALVLNIAQGGVFPAGAGGPTGGDGTGTGTSATTLNGFTKQVVATGLADPYEIIWGPDGFLWVTEKSGKKVTRVDPRTGAKSTALDLTEKAVHTEGAQDGVLGLALHPDLLKDEGRDYVYVSYTYDSNTSPAEVDQRLRIDRYTYDSGTGTLGEPKNLISGLASGSDHQSARLRHGPDGKLYYTIGDQGANQLQHYCEPNRAQRLPTKEEIESKDWIAYRGKTLRLNPEDGSIPADNPVLGGVRSHVWAYGFRNSQGLDFGTDGTLYNTDQGPKTDDEVNILTKGTNYGWPHVAGYRDDKAYTFSEWSASAPTPCADLTFNDLEVPESVPQQKETDWKGRFTEPVRTFGTVDSGFDFSDPKCGELAYICWPSLANSSITYYPGTGGIAEWRDSLLMTTLKDGSVYQLKLTDGGQEIAAVNRLWKAQNRYRDIALSPDGESVYVATDSAGNVRDANGAPATELENPGSILVFRQK</sequence>